<dbReference type="Proteomes" id="UP001642260">
    <property type="component" value="Unassembled WGS sequence"/>
</dbReference>
<evidence type="ECO:0000313" key="1">
    <source>
        <dbReference type="EMBL" id="CAH8311153.1"/>
    </source>
</evidence>
<reference evidence="1 2" key="1">
    <citation type="submission" date="2022-03" db="EMBL/GenBank/DDBJ databases">
        <authorList>
            <person name="Macdonald S."/>
            <person name="Ahmed S."/>
            <person name="Newling K."/>
        </authorList>
    </citation>
    <scope>NUCLEOTIDE SEQUENCE [LARGE SCALE GENOMIC DNA]</scope>
</reference>
<evidence type="ECO:0000313" key="2">
    <source>
        <dbReference type="Proteomes" id="UP001642260"/>
    </source>
</evidence>
<dbReference type="AlphaFoldDB" id="A0ABC8J3S9"/>
<dbReference type="EMBL" id="CAKOAT010072821">
    <property type="protein sequence ID" value="CAH8311153.1"/>
    <property type="molecule type" value="Genomic_DNA"/>
</dbReference>
<name>A0ABC8J3S9_ERUVS</name>
<comment type="caution">
    <text evidence="1">The sequence shown here is derived from an EMBL/GenBank/DDBJ whole genome shotgun (WGS) entry which is preliminary data.</text>
</comment>
<protein>
    <submittedName>
        <fullName evidence="1">Uncharacterized protein</fullName>
    </submittedName>
</protein>
<sequence length="99" mass="10966">MCVFPFFGFIEITATLSPFDDSNGDFFVSEGSDDGSRPYPDALVRNITDRAMYSLAQSGVKNKPGLWQSSAKKSKYDEEGLRSLTIFLTCYSRVCARSG</sequence>
<gene>
    <name evidence="1" type="ORF">ERUC_LOCUS5890</name>
</gene>
<proteinExistence type="predicted"/>
<accession>A0ABC8J3S9</accession>
<organism evidence="1 2">
    <name type="scientific">Eruca vesicaria subsp. sativa</name>
    <name type="common">Garden rocket</name>
    <name type="synonym">Eruca sativa</name>
    <dbReference type="NCBI Taxonomy" id="29727"/>
    <lineage>
        <taxon>Eukaryota</taxon>
        <taxon>Viridiplantae</taxon>
        <taxon>Streptophyta</taxon>
        <taxon>Embryophyta</taxon>
        <taxon>Tracheophyta</taxon>
        <taxon>Spermatophyta</taxon>
        <taxon>Magnoliopsida</taxon>
        <taxon>eudicotyledons</taxon>
        <taxon>Gunneridae</taxon>
        <taxon>Pentapetalae</taxon>
        <taxon>rosids</taxon>
        <taxon>malvids</taxon>
        <taxon>Brassicales</taxon>
        <taxon>Brassicaceae</taxon>
        <taxon>Brassiceae</taxon>
        <taxon>Eruca</taxon>
    </lineage>
</organism>
<keyword evidence="2" id="KW-1185">Reference proteome</keyword>